<dbReference type="AlphaFoldDB" id="R9P9U8"/>
<dbReference type="STRING" id="1305764.R9P9U8"/>
<dbReference type="PANTHER" id="PTHR24305:SF166">
    <property type="entry name" value="CYTOCHROME P450 12A4, MITOCHONDRIAL-RELATED"/>
    <property type="match status" value="1"/>
</dbReference>
<dbReference type="InterPro" id="IPR036396">
    <property type="entry name" value="Cyt_P450_sf"/>
</dbReference>
<dbReference type="GO" id="GO:0016705">
    <property type="term" value="F:oxidoreductase activity, acting on paired donors, with incorporation or reduction of molecular oxygen"/>
    <property type="evidence" value="ECO:0007669"/>
    <property type="project" value="InterPro"/>
</dbReference>
<keyword evidence="5" id="KW-1133">Transmembrane helix</keyword>
<dbReference type="GO" id="GO:0020037">
    <property type="term" value="F:heme binding"/>
    <property type="evidence" value="ECO:0007669"/>
    <property type="project" value="InterPro"/>
</dbReference>
<dbReference type="InterPro" id="IPR002401">
    <property type="entry name" value="Cyt_P450_E_grp-I"/>
</dbReference>
<dbReference type="eggNOG" id="KOG0158">
    <property type="taxonomic scope" value="Eukaryota"/>
</dbReference>
<dbReference type="InterPro" id="IPR001128">
    <property type="entry name" value="Cyt_P450"/>
</dbReference>
<protein>
    <recommendedName>
        <fullName evidence="8">Cytochrome P450</fullName>
    </recommendedName>
</protein>
<dbReference type="Gene3D" id="1.10.630.10">
    <property type="entry name" value="Cytochrome P450"/>
    <property type="match status" value="1"/>
</dbReference>
<dbReference type="HOGENOM" id="CLU_001570_5_11_1"/>
<keyword evidence="5" id="KW-0472">Membrane</keyword>
<evidence type="ECO:0000256" key="1">
    <source>
        <dbReference type="ARBA" id="ARBA00010617"/>
    </source>
</evidence>
<evidence type="ECO:0000256" key="4">
    <source>
        <dbReference type="SAM" id="MobiDB-lite"/>
    </source>
</evidence>
<dbReference type="Pfam" id="PF00067">
    <property type="entry name" value="p450"/>
    <property type="match status" value="1"/>
</dbReference>
<keyword evidence="3" id="KW-0349">Heme</keyword>
<feature type="binding site" description="axial binding residue" evidence="3">
    <location>
        <position position="587"/>
    </location>
    <ligand>
        <name>heme</name>
        <dbReference type="ChEBI" id="CHEBI:30413"/>
    </ligand>
    <ligandPart>
        <name>Fe</name>
        <dbReference type="ChEBI" id="CHEBI:18248"/>
    </ligandPart>
</feature>
<dbReference type="PRINTS" id="PR00385">
    <property type="entry name" value="P450"/>
</dbReference>
<sequence length="649" mass="72502">MKFELAPSSAASLLLSVLSPPISLIRSYPISSFLASLVLIPLLVVVTAALGFLSIATWRYISLHILATDMYSHFPRPARTDRYPLLTGNLGHIRKAPPVEGHLAFQRELNTKVYVYRGLFYSPRLMIGDAKAMLHLLSAANSYNYEKPSSTRLVLKNFLGEGVLVAEGDVHKRQRKILQPAFNVGAIRELNPIFMRYSRDLVEKIGQMVDRSSSEKEAVNGITKPFVAQSKYSQNVSRPGAPVIDIGWWCTRAALDIIGDAGFGYHFEALKVDVDPSLVVKRAGDELGDAFNTLFKLTLKIDIFRFLQLYLSNFRLLKWVDSIPNKRKRATESAYGELEKVSMRIVERKKKEIRNEMQAEVEARGSSKTANGFTKADFDEKESSSMTGSTPGKDLLHLMMRANMAADVSPREKLDDAELIGQITTLLIAGHETTSNQTAWTLWLLAQQPETQQKLRAEIHDHFGKGMERDPNYDELMSMPYLDAVCKESFRVKSAVPSTIRVAKTSATIPLSKPYPTRDGKSTFNSVHIPAGREIIIPISAINLDQEIWGSNAADFVPERWLDLPASAKHNGLPMHLMTFISGPRGCIGNRFALAEFKAMLCHLVGNFHFETVADWKVEAKQTAVIRSRVIGQEDVGPQMPLRVSRITT</sequence>
<evidence type="ECO:0008006" key="8">
    <source>
        <dbReference type="Google" id="ProtNLM"/>
    </source>
</evidence>
<dbReference type="PANTHER" id="PTHR24305">
    <property type="entry name" value="CYTOCHROME P450"/>
    <property type="match status" value="1"/>
</dbReference>
<keyword evidence="2" id="KW-0560">Oxidoreductase</keyword>
<evidence type="ECO:0000256" key="2">
    <source>
        <dbReference type="ARBA" id="ARBA00023002"/>
    </source>
</evidence>
<dbReference type="CDD" id="cd11069">
    <property type="entry name" value="CYP_FUM15-like"/>
    <property type="match status" value="1"/>
</dbReference>
<comment type="cofactor">
    <cofactor evidence="3">
        <name>heme</name>
        <dbReference type="ChEBI" id="CHEBI:30413"/>
    </cofactor>
</comment>
<dbReference type="GO" id="GO:0004497">
    <property type="term" value="F:monooxygenase activity"/>
    <property type="evidence" value="ECO:0007669"/>
    <property type="project" value="InterPro"/>
</dbReference>
<proteinExistence type="inferred from homology"/>
<reference evidence="7" key="1">
    <citation type="journal article" date="2013" name="Genome Announc.">
        <title>Draft genome sequence of the basidiomycetous yeast-like fungus Pseudozyma hubeiensis SY62, which produces an abundant amount of the biosurfactant mannosylerythritol lipids.</title>
        <authorList>
            <person name="Konishi M."/>
            <person name="Hatada Y."/>
            <person name="Horiuchi J."/>
        </authorList>
    </citation>
    <scope>NUCLEOTIDE SEQUENCE [LARGE SCALE GENOMIC DNA]</scope>
    <source>
        <strain evidence="7">SY62</strain>
    </source>
</reference>
<name>R9P9U8_PSEHS</name>
<feature type="transmembrane region" description="Helical" evidence="5">
    <location>
        <begin position="37"/>
        <end position="61"/>
    </location>
</feature>
<gene>
    <name evidence="6" type="ORF">PHSY_005740</name>
</gene>
<keyword evidence="3" id="KW-0479">Metal-binding</keyword>
<dbReference type="Proteomes" id="UP000014071">
    <property type="component" value="Unassembled WGS sequence"/>
</dbReference>
<evidence type="ECO:0000313" key="6">
    <source>
        <dbReference type="EMBL" id="GAC98151.1"/>
    </source>
</evidence>
<keyword evidence="5" id="KW-0812">Transmembrane</keyword>
<organism evidence="6 7">
    <name type="scientific">Pseudozyma hubeiensis (strain SY62)</name>
    <name type="common">Yeast</name>
    <dbReference type="NCBI Taxonomy" id="1305764"/>
    <lineage>
        <taxon>Eukaryota</taxon>
        <taxon>Fungi</taxon>
        <taxon>Dikarya</taxon>
        <taxon>Basidiomycota</taxon>
        <taxon>Ustilaginomycotina</taxon>
        <taxon>Ustilaginomycetes</taxon>
        <taxon>Ustilaginales</taxon>
        <taxon>Ustilaginaceae</taxon>
        <taxon>Pseudozyma</taxon>
    </lineage>
</organism>
<keyword evidence="7" id="KW-1185">Reference proteome</keyword>
<dbReference type="GeneID" id="24111017"/>
<dbReference type="EMBL" id="DF238816">
    <property type="protein sequence ID" value="GAC98151.1"/>
    <property type="molecule type" value="Genomic_DNA"/>
</dbReference>
<keyword evidence="3" id="KW-0408">Iron</keyword>
<feature type="region of interest" description="Disordered" evidence="4">
    <location>
        <begin position="359"/>
        <end position="392"/>
    </location>
</feature>
<evidence type="ECO:0000256" key="3">
    <source>
        <dbReference type="PIRSR" id="PIRSR602401-1"/>
    </source>
</evidence>
<comment type="similarity">
    <text evidence="1">Belongs to the cytochrome P450 family.</text>
</comment>
<evidence type="ECO:0000256" key="5">
    <source>
        <dbReference type="SAM" id="Phobius"/>
    </source>
</evidence>
<accession>R9P9U8</accession>
<dbReference type="RefSeq" id="XP_012191738.1">
    <property type="nucleotide sequence ID" value="XM_012336348.1"/>
</dbReference>
<evidence type="ECO:0000313" key="7">
    <source>
        <dbReference type="Proteomes" id="UP000014071"/>
    </source>
</evidence>
<dbReference type="SUPFAM" id="SSF48264">
    <property type="entry name" value="Cytochrome P450"/>
    <property type="match status" value="1"/>
</dbReference>
<dbReference type="GO" id="GO:0005506">
    <property type="term" value="F:iron ion binding"/>
    <property type="evidence" value="ECO:0007669"/>
    <property type="project" value="InterPro"/>
</dbReference>
<dbReference type="InterPro" id="IPR050121">
    <property type="entry name" value="Cytochrome_P450_monoxygenase"/>
</dbReference>
<dbReference type="PRINTS" id="PR00463">
    <property type="entry name" value="EP450I"/>
</dbReference>
<dbReference type="OrthoDB" id="1470350at2759"/>